<dbReference type="InterPro" id="IPR046959">
    <property type="entry name" value="PRK1-6/SRF4-like"/>
</dbReference>
<feature type="transmembrane region" description="Helical" evidence="1">
    <location>
        <begin position="193"/>
        <end position="212"/>
    </location>
</feature>
<dbReference type="OMA" id="KDFPWKL"/>
<dbReference type="PaxDb" id="3880-AET00649"/>
<keyword evidence="3" id="KW-0808">Transferase</keyword>
<evidence type="ECO:0000313" key="3">
    <source>
        <dbReference type="EMBL" id="AET00649.1"/>
    </source>
</evidence>
<dbReference type="SUPFAM" id="SSF52058">
    <property type="entry name" value="L domain-like"/>
    <property type="match status" value="1"/>
</dbReference>
<evidence type="ECO:0000313" key="4">
    <source>
        <dbReference type="EnsemblPlants" id="AET00649"/>
    </source>
</evidence>
<evidence type="ECO:0000256" key="1">
    <source>
        <dbReference type="SAM" id="Phobius"/>
    </source>
</evidence>
<dbReference type="AlphaFoldDB" id="G7K4D3"/>
<keyword evidence="3" id="KW-0418">Kinase</keyword>
<feature type="domain" description="Protein kinase" evidence="2">
    <location>
        <begin position="268"/>
        <end position="533"/>
    </location>
</feature>
<dbReference type="Gene3D" id="1.10.510.10">
    <property type="entry name" value="Transferase(Phosphotransferase) domain 1"/>
    <property type="match status" value="1"/>
</dbReference>
<keyword evidence="1" id="KW-0812">Transmembrane</keyword>
<accession>G7K4D3</accession>
<proteinExistence type="predicted"/>
<reference evidence="4" key="3">
    <citation type="submission" date="2015-04" db="UniProtKB">
        <authorList>
            <consortium name="EnsemblPlants"/>
        </authorList>
    </citation>
    <scope>IDENTIFICATION</scope>
    <source>
        <strain evidence="4">cv. Jemalong A17</strain>
    </source>
</reference>
<dbReference type="InterPro" id="IPR032675">
    <property type="entry name" value="LRR_dom_sf"/>
</dbReference>
<sequence length="575" mass="65094">MSLSYYKQYRTMIHSKHPLTKQEGGELLSSESHSFFSFLKAIDSNNVLNISKISHPCLINGVRCNSNATNILEIRLDNMNLSGIFDADSLCRLQKLKVVSLANNNIKGTISFSILHCTRLVYLNVSNNQLSGRFPNKALTRLKYLTNLDVSMNNFSTSYMAPISIKLESNTIQPTPSPLTNKTPKNATSEIEIMVGLVLGIGLLLSSLYFMIKKSSKLMGEIEVKKNNLDSPMKKATSEGRLKGGDNNNSELVFFVEDHERFKLEDLLRATADLRSENFWSSLFKVKFENNVEYAVKRLKNLQVSCDEFREILKQISKVKHQNILSLVGYRSTKEEKLIIYKYQSNGSVLNLLNDYIARRKDFPWKLRLNIACGIARGLAFIYKKLEEGEVNSIPHGNLKLSNILLDDKNEALISEHGLSKFFEPDRGTFFSSHGYTAPEKSLTEKGDVYSFGVILLELLTGQSIEVSRIDLVRWVRSMVREEWTGEVFDKEVRENDHQGAFSLLNIALMCVSRSQENRPNFGEILETIEGVMNAHDQQQMELSASKCCSNGSNQECCSLHQIIPDTWDSPGSNY</sequence>
<evidence type="ECO:0000259" key="2">
    <source>
        <dbReference type="PROSITE" id="PS50011"/>
    </source>
</evidence>
<dbReference type="Gene3D" id="3.80.10.10">
    <property type="entry name" value="Ribonuclease Inhibitor"/>
    <property type="match status" value="1"/>
</dbReference>
<dbReference type="InterPro" id="IPR000719">
    <property type="entry name" value="Prot_kinase_dom"/>
</dbReference>
<dbReference type="GO" id="GO:0005524">
    <property type="term" value="F:ATP binding"/>
    <property type="evidence" value="ECO:0007669"/>
    <property type="project" value="InterPro"/>
</dbReference>
<dbReference type="PANTHER" id="PTHR48007">
    <property type="entry name" value="LEUCINE-RICH REPEAT RECEPTOR-LIKE PROTEIN KINASE PXC1"/>
    <property type="match status" value="1"/>
</dbReference>
<dbReference type="EnsemblPlants" id="AET00649">
    <property type="protein sequence ID" value="AET00649"/>
    <property type="gene ID" value="MTR_5g094380"/>
</dbReference>
<dbReference type="GO" id="GO:0004672">
    <property type="term" value="F:protein kinase activity"/>
    <property type="evidence" value="ECO:0007669"/>
    <property type="project" value="InterPro"/>
</dbReference>
<dbReference type="PANTHER" id="PTHR48007:SF77">
    <property type="entry name" value="PROTEIN KINASE DOMAIN-CONTAINING PROTEIN"/>
    <property type="match status" value="1"/>
</dbReference>
<organism evidence="3 5">
    <name type="scientific">Medicago truncatula</name>
    <name type="common">Barrel medic</name>
    <name type="synonym">Medicago tribuloides</name>
    <dbReference type="NCBI Taxonomy" id="3880"/>
    <lineage>
        <taxon>Eukaryota</taxon>
        <taxon>Viridiplantae</taxon>
        <taxon>Streptophyta</taxon>
        <taxon>Embryophyta</taxon>
        <taxon>Tracheophyta</taxon>
        <taxon>Spermatophyta</taxon>
        <taxon>Magnoliopsida</taxon>
        <taxon>eudicotyledons</taxon>
        <taxon>Gunneridae</taxon>
        <taxon>Pentapetalae</taxon>
        <taxon>rosids</taxon>
        <taxon>fabids</taxon>
        <taxon>Fabales</taxon>
        <taxon>Fabaceae</taxon>
        <taxon>Papilionoideae</taxon>
        <taxon>50 kb inversion clade</taxon>
        <taxon>NPAAA clade</taxon>
        <taxon>Hologalegina</taxon>
        <taxon>IRL clade</taxon>
        <taxon>Trifolieae</taxon>
        <taxon>Medicago</taxon>
    </lineage>
</organism>
<dbReference type="Proteomes" id="UP000002051">
    <property type="component" value="Chromosome 5"/>
</dbReference>
<reference evidence="3 5" key="1">
    <citation type="journal article" date="2011" name="Nature">
        <title>The Medicago genome provides insight into the evolution of rhizobial symbioses.</title>
        <authorList>
            <person name="Young N.D."/>
            <person name="Debelle F."/>
            <person name="Oldroyd G.E."/>
            <person name="Geurts R."/>
            <person name="Cannon S.B."/>
            <person name="Udvardi M.K."/>
            <person name="Benedito V.A."/>
            <person name="Mayer K.F."/>
            <person name="Gouzy J."/>
            <person name="Schoof H."/>
            <person name="Van de Peer Y."/>
            <person name="Proost S."/>
            <person name="Cook D.R."/>
            <person name="Meyers B.C."/>
            <person name="Spannagl M."/>
            <person name="Cheung F."/>
            <person name="De Mita S."/>
            <person name="Krishnakumar V."/>
            <person name="Gundlach H."/>
            <person name="Zhou S."/>
            <person name="Mudge J."/>
            <person name="Bharti A.K."/>
            <person name="Murray J.D."/>
            <person name="Naoumkina M.A."/>
            <person name="Rosen B."/>
            <person name="Silverstein K.A."/>
            <person name="Tang H."/>
            <person name="Rombauts S."/>
            <person name="Zhao P.X."/>
            <person name="Zhou P."/>
            <person name="Barbe V."/>
            <person name="Bardou P."/>
            <person name="Bechner M."/>
            <person name="Bellec A."/>
            <person name="Berger A."/>
            <person name="Berges H."/>
            <person name="Bidwell S."/>
            <person name="Bisseling T."/>
            <person name="Choisne N."/>
            <person name="Couloux A."/>
            <person name="Denny R."/>
            <person name="Deshpande S."/>
            <person name="Dai X."/>
            <person name="Doyle J.J."/>
            <person name="Dudez A.M."/>
            <person name="Farmer A.D."/>
            <person name="Fouteau S."/>
            <person name="Franken C."/>
            <person name="Gibelin C."/>
            <person name="Gish J."/>
            <person name="Goldstein S."/>
            <person name="Gonzalez A.J."/>
            <person name="Green P.J."/>
            <person name="Hallab A."/>
            <person name="Hartog M."/>
            <person name="Hua A."/>
            <person name="Humphray S.J."/>
            <person name="Jeong D.H."/>
            <person name="Jing Y."/>
            <person name="Jocker A."/>
            <person name="Kenton S.M."/>
            <person name="Kim D.J."/>
            <person name="Klee K."/>
            <person name="Lai H."/>
            <person name="Lang C."/>
            <person name="Lin S."/>
            <person name="Macmil S.L."/>
            <person name="Magdelenat G."/>
            <person name="Matthews L."/>
            <person name="McCorrison J."/>
            <person name="Monaghan E.L."/>
            <person name="Mun J.H."/>
            <person name="Najar F.Z."/>
            <person name="Nicholson C."/>
            <person name="Noirot C."/>
            <person name="O'Bleness M."/>
            <person name="Paule C.R."/>
            <person name="Poulain J."/>
            <person name="Prion F."/>
            <person name="Qin B."/>
            <person name="Qu C."/>
            <person name="Retzel E.F."/>
            <person name="Riddle C."/>
            <person name="Sallet E."/>
            <person name="Samain S."/>
            <person name="Samson N."/>
            <person name="Sanders I."/>
            <person name="Saurat O."/>
            <person name="Scarpelli C."/>
            <person name="Schiex T."/>
            <person name="Segurens B."/>
            <person name="Severin A.J."/>
            <person name="Sherrier D.J."/>
            <person name="Shi R."/>
            <person name="Sims S."/>
            <person name="Singer S.R."/>
            <person name="Sinharoy S."/>
            <person name="Sterck L."/>
            <person name="Viollet A."/>
            <person name="Wang B.B."/>
            <person name="Wang K."/>
            <person name="Wang M."/>
            <person name="Wang X."/>
            <person name="Warfsmann J."/>
            <person name="Weissenbach J."/>
            <person name="White D.D."/>
            <person name="White J.D."/>
            <person name="Wiley G.B."/>
            <person name="Wincker P."/>
            <person name="Xing Y."/>
            <person name="Yang L."/>
            <person name="Yao Z."/>
            <person name="Ying F."/>
            <person name="Zhai J."/>
            <person name="Zhou L."/>
            <person name="Zuber A."/>
            <person name="Denarie J."/>
            <person name="Dixon R.A."/>
            <person name="May G.D."/>
            <person name="Schwartz D.C."/>
            <person name="Rogers J."/>
            <person name="Quetier F."/>
            <person name="Town C.D."/>
            <person name="Roe B.A."/>
        </authorList>
    </citation>
    <scope>NUCLEOTIDE SEQUENCE [LARGE SCALE GENOMIC DNA]</scope>
    <source>
        <strain evidence="3">A17</strain>
        <strain evidence="4 5">cv. Jemalong A17</strain>
    </source>
</reference>
<dbReference type="Pfam" id="PF07714">
    <property type="entry name" value="PK_Tyr_Ser-Thr"/>
    <property type="match status" value="1"/>
</dbReference>
<name>G7K4D3_MEDTR</name>
<dbReference type="Gene3D" id="3.30.200.20">
    <property type="entry name" value="Phosphorylase Kinase, domain 1"/>
    <property type="match status" value="1"/>
</dbReference>
<dbReference type="HOGENOM" id="CLU_000288_92_6_1"/>
<keyword evidence="5" id="KW-1185">Reference proteome</keyword>
<keyword evidence="1" id="KW-0472">Membrane</keyword>
<dbReference type="InterPro" id="IPR001245">
    <property type="entry name" value="Ser-Thr/Tyr_kinase_cat_dom"/>
</dbReference>
<dbReference type="EMBL" id="CM001221">
    <property type="protein sequence ID" value="AET00649.1"/>
    <property type="molecule type" value="Genomic_DNA"/>
</dbReference>
<dbReference type="InterPro" id="IPR011009">
    <property type="entry name" value="Kinase-like_dom_sf"/>
</dbReference>
<dbReference type="SUPFAM" id="SSF56112">
    <property type="entry name" value="Protein kinase-like (PK-like)"/>
    <property type="match status" value="1"/>
</dbReference>
<dbReference type="PROSITE" id="PS50011">
    <property type="entry name" value="PROTEIN_KINASE_DOM"/>
    <property type="match status" value="1"/>
</dbReference>
<keyword evidence="1" id="KW-1133">Transmembrane helix</keyword>
<reference evidence="3 5" key="2">
    <citation type="journal article" date="2014" name="BMC Genomics">
        <title>An improved genome release (version Mt4.0) for the model legume Medicago truncatula.</title>
        <authorList>
            <person name="Tang H."/>
            <person name="Krishnakumar V."/>
            <person name="Bidwell S."/>
            <person name="Rosen B."/>
            <person name="Chan A."/>
            <person name="Zhou S."/>
            <person name="Gentzbittel L."/>
            <person name="Childs K.L."/>
            <person name="Yandell M."/>
            <person name="Gundlach H."/>
            <person name="Mayer K.F."/>
            <person name="Schwartz D.C."/>
            <person name="Town C.D."/>
        </authorList>
    </citation>
    <scope>GENOME REANNOTATION</scope>
    <source>
        <strain evidence="4 5">cv. Jemalong A17</strain>
    </source>
</reference>
<dbReference type="eggNOG" id="ENOG502QPXW">
    <property type="taxonomic scope" value="Eukaryota"/>
</dbReference>
<evidence type="ECO:0000313" key="5">
    <source>
        <dbReference type="Proteomes" id="UP000002051"/>
    </source>
</evidence>
<gene>
    <name evidence="3" type="ordered locus">MTR_5g094380</name>
</gene>
<protein>
    <submittedName>
        <fullName evidence="3">Tyrosine kinase family protein</fullName>
    </submittedName>
</protein>